<reference evidence="1 2" key="1">
    <citation type="submission" date="2019-06" db="EMBL/GenBank/DDBJ databases">
        <title>Whole genome shotgun sequence of Paenarthrobacter aurescens NBRC 12136.</title>
        <authorList>
            <person name="Hosoyama A."/>
            <person name="Uohara A."/>
            <person name="Ohji S."/>
            <person name="Ichikawa N."/>
        </authorList>
    </citation>
    <scope>NUCLEOTIDE SEQUENCE [LARGE SCALE GENOMIC DNA]</scope>
    <source>
        <strain evidence="1 2">NBRC 12136</strain>
    </source>
</reference>
<gene>
    <name evidence="1" type="ORF">AAU01_10300</name>
</gene>
<dbReference type="AlphaFoldDB" id="A0A4Y3NCY3"/>
<evidence type="ECO:0000313" key="1">
    <source>
        <dbReference type="EMBL" id="GEB18275.1"/>
    </source>
</evidence>
<protein>
    <submittedName>
        <fullName evidence="1">Uncharacterized protein</fullName>
    </submittedName>
</protein>
<organism evidence="1 2">
    <name type="scientific">Paenarthrobacter aurescens</name>
    <name type="common">Arthrobacter aurescens</name>
    <dbReference type="NCBI Taxonomy" id="43663"/>
    <lineage>
        <taxon>Bacteria</taxon>
        <taxon>Bacillati</taxon>
        <taxon>Actinomycetota</taxon>
        <taxon>Actinomycetes</taxon>
        <taxon>Micrococcales</taxon>
        <taxon>Micrococcaceae</taxon>
        <taxon>Paenarthrobacter</taxon>
    </lineage>
</organism>
<accession>A0A4Y3NCY3</accession>
<dbReference type="EMBL" id="BJMD01000005">
    <property type="protein sequence ID" value="GEB18275.1"/>
    <property type="molecule type" value="Genomic_DNA"/>
</dbReference>
<proteinExistence type="predicted"/>
<dbReference type="OrthoDB" id="4946949at2"/>
<evidence type="ECO:0000313" key="2">
    <source>
        <dbReference type="Proteomes" id="UP000317715"/>
    </source>
</evidence>
<sequence length="168" mass="18526">MPTAVRLALAGQAKTMGSLGTAMTLNETIDRLRTAHLMVRDANEWDGLTAALADAYRRQDDDLIEQLQPPFLQSWRTVTHYVLRDTFDAAGISVTEPSRPWGIATLTANGVSREPVLCRVDPTVPQHAESTAAEGPELLTFAEVMTYYAECLSPLLEHASGHQEQYSR</sequence>
<dbReference type="Proteomes" id="UP000317715">
    <property type="component" value="Unassembled WGS sequence"/>
</dbReference>
<name>A0A4Y3NCY3_PAEAU</name>
<keyword evidence="2" id="KW-1185">Reference proteome</keyword>
<comment type="caution">
    <text evidence="1">The sequence shown here is derived from an EMBL/GenBank/DDBJ whole genome shotgun (WGS) entry which is preliminary data.</text>
</comment>